<evidence type="ECO:0000313" key="2">
    <source>
        <dbReference type="EMBL" id="AFH47993.1"/>
    </source>
</evidence>
<evidence type="ECO:0000313" key="3">
    <source>
        <dbReference type="Proteomes" id="UP000007394"/>
    </source>
</evidence>
<gene>
    <name evidence="2" type="ordered locus">IALB_0281</name>
</gene>
<accession>I0AG86</accession>
<dbReference type="KEGG" id="ial:IALB_0281"/>
<sequence length="492" mass="57173">MGSHLLSKSSFIRGIQCEKHLFLYKYHYYEMDELSEMQKAVFKRGTDVGKLAQQLFPGGIDLSPESHTDYDEAIIKTKESLKSGKKIIYEAAFQFNDVLSVADILINDNTGLEIFEVKSSTSVTEVYLMDAALQYWVIAKSGYTIKNFSIVYINNQYVRKGELDLKQLFVVESVLDRILPLQKWVEENVSRLKKVLMQNKIPDIDIGEHCYVPYLCGFYYYCRKHIPENSVFDLSGVHLSKKYEMYRSGIISLKEVTDEINLPKNAQIQLDVFRNGKNLIDVDAIKSFLSAINYPLYFMDFETFQPAIPMFDNSRPYMQIPFQFSLHYKENKNSQLKHFEFLAEANNDPRISFIENLIKDTESEGDILVYNKNFEVTRLKEIAEAFPHYKKQIEIIIGRIKDLIIPFQKKYYYTNEMKGSYSIKYVLPALVPELSYENLPVNEGGLASLTFESLFGESDTEIIKEKRNQLLEYCKLDTFAMVKILEKLESIL</sequence>
<organism evidence="2 3">
    <name type="scientific">Ignavibacterium album (strain DSM 19864 / JCM 16511 / NBRC 101810 / Mat9-16)</name>
    <dbReference type="NCBI Taxonomy" id="945713"/>
    <lineage>
        <taxon>Bacteria</taxon>
        <taxon>Pseudomonadati</taxon>
        <taxon>Ignavibacteriota</taxon>
        <taxon>Ignavibacteria</taxon>
        <taxon>Ignavibacteriales</taxon>
        <taxon>Ignavibacteriaceae</taxon>
        <taxon>Ignavibacterium</taxon>
    </lineage>
</organism>
<dbReference type="PATRIC" id="fig|945713.3.peg.281"/>
<name>I0AG86_IGNAJ</name>
<dbReference type="eggNOG" id="COG1468">
    <property type="taxonomic scope" value="Bacteria"/>
</dbReference>
<dbReference type="AlphaFoldDB" id="I0AG86"/>
<dbReference type="Pfam" id="PF11074">
    <property type="entry name" value="DUF2779"/>
    <property type="match status" value="1"/>
</dbReference>
<protein>
    <recommendedName>
        <fullName evidence="1">DUF2779 domain-containing protein</fullName>
    </recommendedName>
</protein>
<keyword evidence="3" id="KW-1185">Reference proteome</keyword>
<dbReference type="OrthoDB" id="9783873at2"/>
<dbReference type="InterPro" id="IPR021301">
    <property type="entry name" value="DUF2779"/>
</dbReference>
<dbReference type="Proteomes" id="UP000007394">
    <property type="component" value="Chromosome"/>
</dbReference>
<evidence type="ECO:0000259" key="1">
    <source>
        <dbReference type="Pfam" id="PF11074"/>
    </source>
</evidence>
<proteinExistence type="predicted"/>
<reference evidence="2 3" key="1">
    <citation type="journal article" date="2012" name="Front. Microbiol.">
        <title>Complete genome of Ignavibacterium album, a metabolically versatile, flagellated, facultative anaerobe from the phylum Chlorobi.</title>
        <authorList>
            <person name="Liu Z."/>
            <person name="Frigaard N.-U."/>
            <person name="Vogl K."/>
            <person name="Iino T."/>
            <person name="Ohkuma M."/>
            <person name="Overmann J."/>
            <person name="Bryant D.A."/>
        </authorList>
    </citation>
    <scope>NUCLEOTIDE SEQUENCE [LARGE SCALE GENOMIC DNA]</scope>
    <source>
        <strain evidence="3">DSM 19864 / JCM 16511 / NBRC 101810 / Mat9-16</strain>
    </source>
</reference>
<feature type="domain" description="DUF2779" evidence="1">
    <location>
        <begin position="297"/>
        <end position="422"/>
    </location>
</feature>
<dbReference type="HOGENOM" id="CLU_039162_0_0_10"/>
<dbReference type="EMBL" id="CP003418">
    <property type="protein sequence ID" value="AFH47993.1"/>
    <property type="molecule type" value="Genomic_DNA"/>
</dbReference>
<dbReference type="STRING" id="945713.IALB_0281"/>
<dbReference type="RefSeq" id="WP_014559152.1">
    <property type="nucleotide sequence ID" value="NC_017464.1"/>
</dbReference>